<feature type="transmembrane region" description="Helical" evidence="2">
    <location>
        <begin position="88"/>
        <end position="106"/>
    </location>
</feature>
<dbReference type="Proteomes" id="UP000198769">
    <property type="component" value="Unassembled WGS sequence"/>
</dbReference>
<feature type="region of interest" description="Disordered" evidence="1">
    <location>
        <begin position="471"/>
        <end position="496"/>
    </location>
</feature>
<dbReference type="InterPro" id="IPR008756">
    <property type="entry name" value="Peptidase_M56"/>
</dbReference>
<evidence type="ECO:0000256" key="2">
    <source>
        <dbReference type="SAM" id="Phobius"/>
    </source>
</evidence>
<organism evidence="4 5">
    <name type="scientific">Chryseobacterium oleae</name>
    <dbReference type="NCBI Taxonomy" id="491207"/>
    <lineage>
        <taxon>Bacteria</taxon>
        <taxon>Pseudomonadati</taxon>
        <taxon>Bacteroidota</taxon>
        <taxon>Flavobacteriia</taxon>
        <taxon>Flavobacteriales</taxon>
        <taxon>Weeksellaceae</taxon>
        <taxon>Chryseobacterium group</taxon>
        <taxon>Chryseobacterium</taxon>
    </lineage>
</organism>
<evidence type="ECO:0000313" key="4">
    <source>
        <dbReference type="EMBL" id="SFN74356.1"/>
    </source>
</evidence>
<evidence type="ECO:0000256" key="1">
    <source>
        <dbReference type="SAM" id="MobiDB-lite"/>
    </source>
</evidence>
<evidence type="ECO:0000313" key="5">
    <source>
        <dbReference type="Proteomes" id="UP000198769"/>
    </source>
</evidence>
<feature type="compositionally biased region" description="Low complexity" evidence="1">
    <location>
        <begin position="481"/>
        <end position="493"/>
    </location>
</feature>
<dbReference type="EMBL" id="FOVD01000007">
    <property type="protein sequence ID" value="SFN74356.1"/>
    <property type="molecule type" value="Genomic_DNA"/>
</dbReference>
<dbReference type="PANTHER" id="PTHR34978">
    <property type="entry name" value="POSSIBLE SENSOR-TRANSDUCER PROTEIN BLAR"/>
    <property type="match status" value="1"/>
</dbReference>
<dbReference type="RefSeq" id="WP_090026653.1">
    <property type="nucleotide sequence ID" value="NZ_FOVD01000007.1"/>
</dbReference>
<feature type="compositionally biased region" description="Polar residues" evidence="1">
    <location>
        <begin position="471"/>
        <end position="480"/>
    </location>
</feature>
<name>A0A1I5BI79_CHROL</name>
<gene>
    <name evidence="4" type="ORF">SAMN05421594_4077</name>
</gene>
<sequence>MLTIILKIILCSSVFIAVYYLLLEREKMYRFNRFYLLSSLVLSYVIPFISITVQQPKPENKPEIIFEETAQQIMYTQPVQESFDWMNVMWIIYGIVTLFFLIKSILSIRAVKKLQGEKHLYQNHRVVITKENLAPFSFWNTIYLGEDYIKNNTIDPRIFLHEKSHLDQKHSIDLILMDILKIFTWFNPVLFLYKKAIITNHEFLADEAVLKSRYSVKDYQSLILEEIIAGQSLHLTHSFNFNNTKKRFIMMTAKKSKFIVLKKAAGLTALVAAAALFAERTYVMDPVSTAETQKVSSIATDHSLTTDPYKEFRSILSKYSELLNSGKYAEFSKKISDNDKKRLEELYSQLTDAQKREQKITFFNTPDLIKRVPTENELKSFLDKSNYAVWIDSKKVDNSSLNNYKTSDFASIIISGVGKNARTAKNPQPYQVSLMTHDYFEKKKEEKPHTAMGIKKESIKEITDAIPLKETTQTDNNEGKNTNISTNTNQNTTEAEYPGGKAALRKKIGMTVDTSQFSSKNGTLSSTVYIHIDENGKGTKVTGSGNNEIFTNEIIKTAELINNETVWKPATKDGKAVASIYKLPATMTFE</sequence>
<dbReference type="InterPro" id="IPR052173">
    <property type="entry name" value="Beta-lactam_resp_regulator"/>
</dbReference>
<keyword evidence="2" id="KW-1133">Transmembrane helix</keyword>
<dbReference type="CDD" id="cd07341">
    <property type="entry name" value="M56_BlaR1_MecR1_like"/>
    <property type="match status" value="1"/>
</dbReference>
<feature type="domain" description="Peptidase M56" evidence="3">
    <location>
        <begin position="24"/>
        <end position="250"/>
    </location>
</feature>
<dbReference type="OrthoDB" id="1522859at2"/>
<accession>A0A1I5BI79</accession>
<protein>
    <submittedName>
        <fullName evidence="4">Signal transducer regulating beta-lactamase production, contains metallopeptidase domain</fullName>
    </submittedName>
</protein>
<keyword evidence="2" id="KW-0472">Membrane</keyword>
<feature type="transmembrane region" description="Helical" evidence="2">
    <location>
        <begin position="260"/>
        <end position="278"/>
    </location>
</feature>
<feature type="transmembrane region" description="Helical" evidence="2">
    <location>
        <begin position="34"/>
        <end position="53"/>
    </location>
</feature>
<reference evidence="5" key="1">
    <citation type="submission" date="2016-10" db="EMBL/GenBank/DDBJ databases">
        <authorList>
            <person name="Varghese N."/>
            <person name="Submissions S."/>
        </authorList>
    </citation>
    <scope>NUCLEOTIDE SEQUENCE [LARGE SCALE GENOMIC DNA]</scope>
    <source>
        <strain evidence="5">DSM 25575</strain>
    </source>
</reference>
<feature type="transmembrane region" description="Helical" evidence="2">
    <location>
        <begin position="6"/>
        <end position="22"/>
    </location>
</feature>
<keyword evidence="5" id="KW-1185">Reference proteome</keyword>
<proteinExistence type="predicted"/>
<keyword evidence="2" id="KW-0812">Transmembrane</keyword>
<dbReference type="AlphaFoldDB" id="A0A1I5BI79"/>
<dbReference type="PANTHER" id="PTHR34978:SF3">
    <property type="entry name" value="SLR0241 PROTEIN"/>
    <property type="match status" value="1"/>
</dbReference>
<dbReference type="Pfam" id="PF05569">
    <property type="entry name" value="Peptidase_M56"/>
    <property type="match status" value="1"/>
</dbReference>
<evidence type="ECO:0000259" key="3">
    <source>
        <dbReference type="Pfam" id="PF05569"/>
    </source>
</evidence>